<proteinExistence type="predicted"/>
<accession>A0A1B6IPZ7</accession>
<dbReference type="InterPro" id="IPR032135">
    <property type="entry name" value="DUF4817"/>
</dbReference>
<evidence type="ECO:0000313" key="2">
    <source>
        <dbReference type="EMBL" id="JAS88957.1"/>
    </source>
</evidence>
<evidence type="ECO:0000259" key="1">
    <source>
        <dbReference type="Pfam" id="PF16087"/>
    </source>
</evidence>
<protein>
    <recommendedName>
        <fullName evidence="1">DUF4817 domain-containing protein</fullName>
    </recommendedName>
</protein>
<dbReference type="AlphaFoldDB" id="A0A1B6IPZ7"/>
<feature type="domain" description="DUF4817" evidence="1">
    <location>
        <begin position="37"/>
        <end position="86"/>
    </location>
</feature>
<organism evidence="2">
    <name type="scientific">Homalodisca liturata</name>
    <dbReference type="NCBI Taxonomy" id="320908"/>
    <lineage>
        <taxon>Eukaryota</taxon>
        <taxon>Metazoa</taxon>
        <taxon>Ecdysozoa</taxon>
        <taxon>Arthropoda</taxon>
        <taxon>Hexapoda</taxon>
        <taxon>Insecta</taxon>
        <taxon>Pterygota</taxon>
        <taxon>Neoptera</taxon>
        <taxon>Paraneoptera</taxon>
        <taxon>Hemiptera</taxon>
        <taxon>Auchenorrhyncha</taxon>
        <taxon>Membracoidea</taxon>
        <taxon>Cicadellidae</taxon>
        <taxon>Cicadellinae</taxon>
        <taxon>Proconiini</taxon>
        <taxon>Homalodisca</taxon>
    </lineage>
</organism>
<dbReference type="Pfam" id="PF16087">
    <property type="entry name" value="DUF4817"/>
    <property type="match status" value="1"/>
</dbReference>
<name>A0A1B6IPZ7_9HEMI</name>
<dbReference type="EMBL" id="GECU01018749">
    <property type="protein sequence ID" value="JAS88957.1"/>
    <property type="molecule type" value="Transcribed_RNA"/>
</dbReference>
<gene>
    <name evidence="2" type="ORF">g.35851</name>
</gene>
<reference evidence="2" key="1">
    <citation type="submission" date="2015-11" db="EMBL/GenBank/DDBJ databases">
        <title>De novo transcriptome assembly of four potential Pierce s Disease insect vectors from Arizona vineyards.</title>
        <authorList>
            <person name="Tassone E.E."/>
        </authorList>
    </citation>
    <scope>NUCLEOTIDE SEQUENCE</scope>
</reference>
<sequence>MCHSAANYFKFNSRSAVIPSSATASASFVCTKMATFTGAERARCVLLFHETNSATSVQRRFRTEYGRDPPSRPSIYSWHKNFVETGCCVRQWNRQVAHRLVMLLWNRP</sequence>